<keyword evidence="1" id="KW-1133">Transmembrane helix</keyword>
<keyword evidence="1" id="KW-0812">Transmembrane</keyword>
<name>A0A6C7E5B7_ILUCY</name>
<dbReference type="InterPro" id="IPR012902">
    <property type="entry name" value="N_methyl_site"/>
</dbReference>
<dbReference type="Gene3D" id="3.30.700.10">
    <property type="entry name" value="Glycoprotein, Type 4 Pilin"/>
    <property type="match status" value="1"/>
</dbReference>
<dbReference type="EMBL" id="AP012057">
    <property type="protein sequence ID" value="BAN00509.1"/>
    <property type="molecule type" value="Genomic_DNA"/>
</dbReference>
<accession>A0A6C7E5B7</accession>
<feature type="transmembrane region" description="Helical" evidence="1">
    <location>
        <begin position="24"/>
        <end position="45"/>
    </location>
</feature>
<proteinExistence type="predicted"/>
<evidence type="ECO:0000256" key="1">
    <source>
        <dbReference type="SAM" id="Phobius"/>
    </source>
</evidence>
<dbReference type="NCBIfam" id="TIGR02532">
    <property type="entry name" value="IV_pilin_GFxxxE"/>
    <property type="match status" value="1"/>
</dbReference>
<dbReference type="SUPFAM" id="SSF54523">
    <property type="entry name" value="Pili subunits"/>
    <property type="match status" value="1"/>
</dbReference>
<organism evidence="2 3">
    <name type="scientific">Ilumatobacter coccineus (strain NBRC 103263 / KCTC 29153 / YM16-304)</name>
    <dbReference type="NCBI Taxonomy" id="1313172"/>
    <lineage>
        <taxon>Bacteria</taxon>
        <taxon>Bacillati</taxon>
        <taxon>Actinomycetota</taxon>
        <taxon>Acidimicrobiia</taxon>
        <taxon>Acidimicrobiales</taxon>
        <taxon>Ilumatobacteraceae</taxon>
        <taxon>Ilumatobacter</taxon>
    </lineage>
</organism>
<evidence type="ECO:0000313" key="3">
    <source>
        <dbReference type="Proteomes" id="UP000011863"/>
    </source>
</evidence>
<dbReference type="KEGG" id="aym:YM304_01950"/>
<dbReference type="AlphaFoldDB" id="A0A6C7E5B7"/>
<dbReference type="PANTHER" id="PTHR30093">
    <property type="entry name" value="GENERAL SECRETION PATHWAY PROTEIN G"/>
    <property type="match status" value="1"/>
</dbReference>
<dbReference type="PROSITE" id="PS00409">
    <property type="entry name" value="PROKAR_NTER_METHYL"/>
    <property type="match status" value="1"/>
</dbReference>
<evidence type="ECO:0000313" key="2">
    <source>
        <dbReference type="EMBL" id="BAN00509.1"/>
    </source>
</evidence>
<protein>
    <recommendedName>
        <fullName evidence="4">Prepilin-type N-terminal cleavage/methylation domain-containing protein</fullName>
    </recommendedName>
</protein>
<reference evidence="2 3" key="1">
    <citation type="journal article" date="2013" name="Int. J. Syst. Evol. Microbiol.">
        <title>Ilumatobacter nonamiense sp. nov. and Ilumatobacter coccineum sp. nov., isolated from seashore sand.</title>
        <authorList>
            <person name="Matsumoto A."/>
            <person name="Kasai H."/>
            <person name="Matsuo Y."/>
            <person name="Shizuri Y."/>
            <person name="Ichikawa N."/>
            <person name="Fujita N."/>
            <person name="Omura S."/>
            <person name="Takahashi Y."/>
        </authorList>
    </citation>
    <scope>NUCLEOTIDE SEQUENCE [LARGE SCALE GENOMIC DNA]</scope>
    <source>
        <strain evidence="3">NBRC 103263 / KCTC 29153 / YM16-304</strain>
    </source>
</reference>
<keyword evidence="1" id="KW-0472">Membrane</keyword>
<dbReference type="InterPro" id="IPR045584">
    <property type="entry name" value="Pilin-like"/>
</dbReference>
<keyword evidence="3" id="KW-1185">Reference proteome</keyword>
<gene>
    <name evidence="2" type="ORF">YM304_01950</name>
</gene>
<dbReference type="Proteomes" id="UP000011863">
    <property type="component" value="Chromosome"/>
</dbReference>
<evidence type="ECO:0008006" key="4">
    <source>
        <dbReference type="Google" id="ProtNLM"/>
    </source>
</evidence>
<sequence length="124" mass="13361">MNEYDAIEVTPAVKRAPFDRGFSLVEMLIVIVVLGILATVAVFAVRGTTSNAESQACQSELKSLNTMVEAHFVRTGERTIAPTGVTDDRFEITLVDAQIMRSVSANYHIDADGEVTPVAGTICD</sequence>
<dbReference type="Pfam" id="PF07963">
    <property type="entry name" value="N_methyl"/>
    <property type="match status" value="1"/>
</dbReference>